<evidence type="ECO:0000313" key="2">
    <source>
        <dbReference type="EMBL" id="MDR7320089.1"/>
    </source>
</evidence>
<dbReference type="SUPFAM" id="SSF53335">
    <property type="entry name" value="S-adenosyl-L-methionine-dependent methyltransferases"/>
    <property type="match status" value="1"/>
</dbReference>
<dbReference type="GO" id="GO:0032259">
    <property type="term" value="P:methylation"/>
    <property type="evidence" value="ECO:0007669"/>
    <property type="project" value="UniProtKB-KW"/>
</dbReference>
<dbReference type="GO" id="GO:0008757">
    <property type="term" value="F:S-adenosylmethionine-dependent methyltransferase activity"/>
    <property type="evidence" value="ECO:0007669"/>
    <property type="project" value="InterPro"/>
</dbReference>
<evidence type="ECO:0000259" key="1">
    <source>
        <dbReference type="Pfam" id="PF08241"/>
    </source>
</evidence>
<dbReference type="InterPro" id="IPR029063">
    <property type="entry name" value="SAM-dependent_MTases_sf"/>
</dbReference>
<dbReference type="Proteomes" id="UP001183629">
    <property type="component" value="Unassembled WGS sequence"/>
</dbReference>
<accession>A0AAE3ZHK0</accession>
<gene>
    <name evidence="2" type="ORF">J2S44_000339</name>
</gene>
<dbReference type="InterPro" id="IPR013216">
    <property type="entry name" value="Methyltransf_11"/>
</dbReference>
<dbReference type="Pfam" id="PF08241">
    <property type="entry name" value="Methyltransf_11"/>
    <property type="match status" value="1"/>
</dbReference>
<keyword evidence="2" id="KW-0489">Methyltransferase</keyword>
<dbReference type="Gene3D" id="3.40.50.150">
    <property type="entry name" value="Vaccinia Virus protein VP39"/>
    <property type="match status" value="1"/>
</dbReference>
<dbReference type="CDD" id="cd02440">
    <property type="entry name" value="AdoMet_MTases"/>
    <property type="match status" value="1"/>
</dbReference>
<sequence>MSRTEHEWRAEPYRAANGVQVRAALKALAGAGLPRDGRFADVGCGSGEVAEAMARRGLTVDACDISESMVDAARARCAALPVTVERQDARRLSLRPGAYDVVHSSWMLHWLAEADHAVRTMARAVAPGGTLVLQYSAGQPRADGFALRDTLRAVADRPAWRDRLTDAPIVFYQHPADEVSLLLAAEGLAVSPVEPVAQDLGAGDLDRLRAALRAATFAAQAEVLGDDTDAFIDECLAALAAAGALDPHNVCIVARRPPLTRV</sequence>
<dbReference type="EMBL" id="JAVDYC010000001">
    <property type="protein sequence ID" value="MDR7320089.1"/>
    <property type="molecule type" value="Genomic_DNA"/>
</dbReference>
<keyword evidence="3" id="KW-1185">Reference proteome</keyword>
<evidence type="ECO:0000313" key="3">
    <source>
        <dbReference type="Proteomes" id="UP001183629"/>
    </source>
</evidence>
<dbReference type="PANTHER" id="PTHR43861">
    <property type="entry name" value="TRANS-ACONITATE 2-METHYLTRANSFERASE-RELATED"/>
    <property type="match status" value="1"/>
</dbReference>
<protein>
    <submittedName>
        <fullName evidence="2">SAM-dependent methyltransferase</fullName>
    </submittedName>
</protein>
<proteinExistence type="predicted"/>
<name>A0AAE3ZHK0_9ACTN</name>
<comment type="caution">
    <text evidence="2">The sequence shown here is derived from an EMBL/GenBank/DDBJ whole genome shotgun (WGS) entry which is preliminary data.</text>
</comment>
<keyword evidence="2" id="KW-0808">Transferase</keyword>
<dbReference type="AlphaFoldDB" id="A0AAE3ZHK0"/>
<dbReference type="RefSeq" id="WP_310408294.1">
    <property type="nucleotide sequence ID" value="NZ_JAVDYC010000001.1"/>
</dbReference>
<organism evidence="2 3">
    <name type="scientific">Catenuloplanes niger</name>
    <dbReference type="NCBI Taxonomy" id="587534"/>
    <lineage>
        <taxon>Bacteria</taxon>
        <taxon>Bacillati</taxon>
        <taxon>Actinomycetota</taxon>
        <taxon>Actinomycetes</taxon>
        <taxon>Micromonosporales</taxon>
        <taxon>Micromonosporaceae</taxon>
        <taxon>Catenuloplanes</taxon>
    </lineage>
</organism>
<reference evidence="2 3" key="1">
    <citation type="submission" date="2023-07" db="EMBL/GenBank/DDBJ databases">
        <title>Sequencing the genomes of 1000 actinobacteria strains.</title>
        <authorList>
            <person name="Klenk H.-P."/>
        </authorList>
    </citation>
    <scope>NUCLEOTIDE SEQUENCE [LARGE SCALE GENOMIC DNA]</scope>
    <source>
        <strain evidence="2 3">DSM 44711</strain>
    </source>
</reference>
<feature type="domain" description="Methyltransferase type 11" evidence="1">
    <location>
        <begin position="41"/>
        <end position="133"/>
    </location>
</feature>
<dbReference type="PANTHER" id="PTHR43861:SF1">
    <property type="entry name" value="TRANS-ACONITATE 2-METHYLTRANSFERASE"/>
    <property type="match status" value="1"/>
</dbReference>